<keyword evidence="1" id="KW-1133">Transmembrane helix</keyword>
<reference evidence="2" key="2">
    <citation type="submission" date="2021-04" db="EMBL/GenBank/DDBJ databases">
        <authorList>
            <person name="Gilroy R."/>
        </authorList>
    </citation>
    <scope>NUCLEOTIDE SEQUENCE</scope>
    <source>
        <strain evidence="2">MalCec1-1739</strain>
    </source>
</reference>
<evidence type="ECO:0000256" key="1">
    <source>
        <dbReference type="SAM" id="Phobius"/>
    </source>
</evidence>
<dbReference type="EMBL" id="DWUP01000084">
    <property type="protein sequence ID" value="HJD52893.1"/>
    <property type="molecule type" value="Genomic_DNA"/>
</dbReference>
<keyword evidence="1" id="KW-0472">Membrane</keyword>
<name>A0A9D2UID0_9BACT</name>
<dbReference type="Proteomes" id="UP000787625">
    <property type="component" value="Unassembled WGS sequence"/>
</dbReference>
<feature type="transmembrane region" description="Helical" evidence="1">
    <location>
        <begin position="51"/>
        <end position="72"/>
    </location>
</feature>
<keyword evidence="1" id="KW-0812">Transmembrane</keyword>
<evidence type="ECO:0000313" key="3">
    <source>
        <dbReference type="Proteomes" id="UP000787625"/>
    </source>
</evidence>
<accession>A0A9D2UID0</accession>
<proteinExistence type="predicted"/>
<sequence length="110" mass="12409">MRKDFDLDRIGKRMPYKTPEGCFDEMEANIWSRLHTGQYAPPGRKARRPGIILGVMAAAACAALVLLLRTAAPETQDDGLTEVEQAFADLSTEDQAYMLDFYMDDIFMNE</sequence>
<evidence type="ECO:0000313" key="2">
    <source>
        <dbReference type="EMBL" id="HJD52893.1"/>
    </source>
</evidence>
<organism evidence="2 3">
    <name type="scientific">Candidatus Avibacteroides avistercoris</name>
    <dbReference type="NCBI Taxonomy" id="2840690"/>
    <lineage>
        <taxon>Bacteria</taxon>
        <taxon>Pseudomonadati</taxon>
        <taxon>Bacteroidota</taxon>
        <taxon>Bacteroidia</taxon>
        <taxon>Bacteroidales</taxon>
        <taxon>Bacteroidaceae</taxon>
        <taxon>Bacteroidaceae incertae sedis</taxon>
        <taxon>Candidatus Avibacteroides</taxon>
    </lineage>
</organism>
<dbReference type="AlphaFoldDB" id="A0A9D2UID0"/>
<gene>
    <name evidence="2" type="ORF">IAA93_04115</name>
</gene>
<comment type="caution">
    <text evidence="2">The sequence shown here is derived from an EMBL/GenBank/DDBJ whole genome shotgun (WGS) entry which is preliminary data.</text>
</comment>
<reference evidence="2" key="1">
    <citation type="journal article" date="2021" name="PeerJ">
        <title>Extensive microbial diversity within the chicken gut microbiome revealed by metagenomics and culture.</title>
        <authorList>
            <person name="Gilroy R."/>
            <person name="Ravi A."/>
            <person name="Getino M."/>
            <person name="Pursley I."/>
            <person name="Horton D.L."/>
            <person name="Alikhan N.F."/>
            <person name="Baker D."/>
            <person name="Gharbi K."/>
            <person name="Hall N."/>
            <person name="Watson M."/>
            <person name="Adriaenssens E.M."/>
            <person name="Foster-Nyarko E."/>
            <person name="Jarju S."/>
            <person name="Secka A."/>
            <person name="Antonio M."/>
            <person name="Oren A."/>
            <person name="Chaudhuri R.R."/>
            <person name="La Ragione R."/>
            <person name="Hildebrand F."/>
            <person name="Pallen M.J."/>
        </authorList>
    </citation>
    <scope>NUCLEOTIDE SEQUENCE</scope>
    <source>
        <strain evidence="2">MalCec1-1739</strain>
    </source>
</reference>
<protein>
    <submittedName>
        <fullName evidence="2">Uncharacterized protein</fullName>
    </submittedName>
</protein>